<dbReference type="PATRIC" id="fig|1263870.3.peg.2378"/>
<sequence length="197" mass="21233">MNCRLLCLLVLAFFTRVAFADEAASASSSKAANVSAVSTEPVQYSISVAEYRFDDAFDSDSTEAEILKMIRDRRISPAETIRLTTLTGIKSMVQFGRRVAVVTGTATGRGGVVRQTKDFDLGTLIQIELNPHLKGVIGSINYATSRLGADRGEDMPADVVTKSTDATQIYEIGKPRLLFGSTAGEPFVVMVSVTDID</sequence>
<comment type="caution">
    <text evidence="2">The sequence shown here is derived from an EMBL/GenBank/DDBJ whole genome shotgun (WGS) entry which is preliminary data.</text>
</comment>
<organism evidence="2 3">
    <name type="scientific">Rhodopirellula sallentina SM41</name>
    <dbReference type="NCBI Taxonomy" id="1263870"/>
    <lineage>
        <taxon>Bacteria</taxon>
        <taxon>Pseudomonadati</taxon>
        <taxon>Planctomycetota</taxon>
        <taxon>Planctomycetia</taxon>
        <taxon>Pirellulales</taxon>
        <taxon>Pirellulaceae</taxon>
        <taxon>Rhodopirellula</taxon>
    </lineage>
</organism>
<dbReference type="Proteomes" id="UP000011885">
    <property type="component" value="Unassembled WGS sequence"/>
</dbReference>
<evidence type="ECO:0000313" key="2">
    <source>
        <dbReference type="EMBL" id="EMI56315.1"/>
    </source>
</evidence>
<reference evidence="2 3" key="1">
    <citation type="journal article" date="2013" name="Mar. Genomics">
        <title>Expression of sulfatases in Rhodopirellula baltica and the diversity of sulfatases in the genus Rhodopirellula.</title>
        <authorList>
            <person name="Wegner C.E."/>
            <person name="Richter-Heitmann T."/>
            <person name="Klindworth A."/>
            <person name="Klockow C."/>
            <person name="Richter M."/>
            <person name="Achstetter T."/>
            <person name="Glockner F.O."/>
            <person name="Harder J."/>
        </authorList>
    </citation>
    <scope>NUCLEOTIDE SEQUENCE [LARGE SCALE GENOMIC DNA]</scope>
    <source>
        <strain evidence="2 3">SM41</strain>
    </source>
</reference>
<protein>
    <submittedName>
        <fullName evidence="2">Signal peptide protein</fullName>
    </submittedName>
</protein>
<dbReference type="RefSeq" id="WP_008677577.1">
    <property type="nucleotide sequence ID" value="NZ_ANOH01000155.1"/>
</dbReference>
<accession>M5U4D8</accession>
<gene>
    <name evidence="2" type="ORF">RSSM_02233</name>
</gene>
<evidence type="ECO:0000256" key="1">
    <source>
        <dbReference type="SAM" id="SignalP"/>
    </source>
</evidence>
<feature type="chain" id="PRO_5004073030" evidence="1">
    <location>
        <begin position="21"/>
        <end position="197"/>
    </location>
</feature>
<keyword evidence="3" id="KW-1185">Reference proteome</keyword>
<feature type="signal peptide" evidence="1">
    <location>
        <begin position="1"/>
        <end position="20"/>
    </location>
</feature>
<dbReference type="AlphaFoldDB" id="M5U4D8"/>
<evidence type="ECO:0000313" key="3">
    <source>
        <dbReference type="Proteomes" id="UP000011885"/>
    </source>
</evidence>
<dbReference type="EMBL" id="ANOH01000155">
    <property type="protein sequence ID" value="EMI56315.1"/>
    <property type="molecule type" value="Genomic_DNA"/>
</dbReference>
<name>M5U4D8_9BACT</name>
<keyword evidence="1" id="KW-0732">Signal</keyword>
<proteinExistence type="predicted"/>